<dbReference type="EMBL" id="VSSQ01042870">
    <property type="protein sequence ID" value="MPM96495.1"/>
    <property type="molecule type" value="Genomic_DNA"/>
</dbReference>
<comment type="caution">
    <text evidence="1">The sequence shown here is derived from an EMBL/GenBank/DDBJ whole genome shotgun (WGS) entry which is preliminary data.</text>
</comment>
<dbReference type="AlphaFoldDB" id="A0A645E4Q8"/>
<protein>
    <submittedName>
        <fullName evidence="1">Uncharacterized protein</fullName>
    </submittedName>
</protein>
<gene>
    <name evidence="1" type="ORF">SDC9_143659</name>
</gene>
<proteinExistence type="predicted"/>
<evidence type="ECO:0000313" key="1">
    <source>
        <dbReference type="EMBL" id="MPM96495.1"/>
    </source>
</evidence>
<name>A0A645E4Q8_9ZZZZ</name>
<reference evidence="1" key="1">
    <citation type="submission" date="2019-08" db="EMBL/GenBank/DDBJ databases">
        <authorList>
            <person name="Kucharzyk K."/>
            <person name="Murdoch R.W."/>
            <person name="Higgins S."/>
            <person name="Loffler F."/>
        </authorList>
    </citation>
    <scope>NUCLEOTIDE SEQUENCE</scope>
</reference>
<sequence length="142" mass="15668">MIAHGDGFFRLFHILLEGLPAPDVDIVPRHHRDRVGLKRGEYLDLRAAVDAGEHRGEGVGGKVKMILREERGRFGAALGHDDVEAGDLFAVGVKVEFFSLDNGFEPDAGFLEFLAARHRDHKGLLVRRYPVTGAQRGNICGK</sequence>
<accession>A0A645E4Q8</accession>
<organism evidence="1">
    <name type="scientific">bioreactor metagenome</name>
    <dbReference type="NCBI Taxonomy" id="1076179"/>
    <lineage>
        <taxon>unclassified sequences</taxon>
        <taxon>metagenomes</taxon>
        <taxon>ecological metagenomes</taxon>
    </lineage>
</organism>